<evidence type="ECO:0000313" key="4">
    <source>
        <dbReference type="EMBL" id="UXY16890.1"/>
    </source>
</evidence>
<dbReference type="InterPro" id="IPR050832">
    <property type="entry name" value="Bact_Acetyltransf"/>
</dbReference>
<name>A0ABY6DR84_9NEIS</name>
<dbReference type="PANTHER" id="PTHR43877">
    <property type="entry name" value="AMINOALKYLPHOSPHONATE N-ACETYLTRANSFERASE-RELATED-RELATED"/>
    <property type="match status" value="1"/>
</dbReference>
<dbReference type="InterPro" id="IPR000182">
    <property type="entry name" value="GNAT_dom"/>
</dbReference>
<accession>A0ABY6DR84</accession>
<feature type="domain" description="N-acetyltransferase" evidence="3">
    <location>
        <begin position="1"/>
        <end position="94"/>
    </location>
</feature>
<reference evidence="4" key="1">
    <citation type="submission" date="2022-10" db="EMBL/GenBank/DDBJ databases">
        <title>Chitiniphilus purpureus sp. nov., a novel chitin-degrading bacterium isolated from crawfish pond sediment.</title>
        <authorList>
            <person name="Li K."/>
        </authorList>
    </citation>
    <scope>NUCLEOTIDE SEQUENCE</scope>
    <source>
        <strain evidence="4">CD1</strain>
    </source>
</reference>
<evidence type="ECO:0000256" key="1">
    <source>
        <dbReference type="ARBA" id="ARBA00022679"/>
    </source>
</evidence>
<keyword evidence="1" id="KW-0808">Transferase</keyword>
<dbReference type="PROSITE" id="PS51186">
    <property type="entry name" value="GNAT"/>
    <property type="match status" value="1"/>
</dbReference>
<proteinExistence type="predicted"/>
<evidence type="ECO:0000259" key="3">
    <source>
        <dbReference type="PROSITE" id="PS51186"/>
    </source>
</evidence>
<dbReference type="RefSeq" id="WP_263126302.1">
    <property type="nucleotide sequence ID" value="NZ_CP106753.1"/>
</dbReference>
<dbReference type="Pfam" id="PF00583">
    <property type="entry name" value="Acetyltransf_1"/>
    <property type="match status" value="1"/>
</dbReference>
<evidence type="ECO:0000313" key="5">
    <source>
        <dbReference type="Proteomes" id="UP001061302"/>
    </source>
</evidence>
<dbReference type="CDD" id="cd04301">
    <property type="entry name" value="NAT_SF"/>
    <property type="match status" value="1"/>
</dbReference>
<keyword evidence="5" id="KW-1185">Reference proteome</keyword>
<protein>
    <submittedName>
        <fullName evidence="4">GNAT family N-acetyltransferase</fullName>
    </submittedName>
</protein>
<dbReference type="InterPro" id="IPR016181">
    <property type="entry name" value="Acyl_CoA_acyltransferase"/>
</dbReference>
<dbReference type="Proteomes" id="UP001061302">
    <property type="component" value="Chromosome"/>
</dbReference>
<organism evidence="4 5">
    <name type="scientific">Chitiniphilus purpureus</name>
    <dbReference type="NCBI Taxonomy" id="2981137"/>
    <lineage>
        <taxon>Bacteria</taxon>
        <taxon>Pseudomonadati</taxon>
        <taxon>Pseudomonadota</taxon>
        <taxon>Betaproteobacteria</taxon>
        <taxon>Neisseriales</taxon>
        <taxon>Chitinibacteraceae</taxon>
        <taxon>Chitiniphilus</taxon>
    </lineage>
</organism>
<keyword evidence="2" id="KW-0012">Acyltransferase</keyword>
<sequence>MRSSSAWLGWCGAARLDPFITDIAVRPDLKGQGIGRAMMQVLLDDPALRHAPRWQASVAADNPAALAFFLRLGWQRAAQPDEEGMIDHCFVRPA</sequence>
<gene>
    <name evidence="4" type="ORF">N8I74_07710</name>
</gene>
<dbReference type="SUPFAM" id="SSF55729">
    <property type="entry name" value="Acyl-CoA N-acyltransferases (Nat)"/>
    <property type="match status" value="1"/>
</dbReference>
<dbReference type="Gene3D" id="3.40.630.30">
    <property type="match status" value="1"/>
</dbReference>
<evidence type="ECO:0000256" key="2">
    <source>
        <dbReference type="ARBA" id="ARBA00023315"/>
    </source>
</evidence>
<dbReference type="EMBL" id="CP106753">
    <property type="protein sequence ID" value="UXY16890.1"/>
    <property type="molecule type" value="Genomic_DNA"/>
</dbReference>